<name>A0AB74C5Y3_ASPFL</name>
<dbReference type="InterPro" id="IPR036259">
    <property type="entry name" value="MFS_trans_sf"/>
</dbReference>
<dbReference type="PANTHER" id="PTHR23502:SF2">
    <property type="entry name" value="TRANSPORTER, PUTATIVE (AFU_ORTHOLOGUE AFUA_2G08910)-RELATED"/>
    <property type="match status" value="1"/>
</dbReference>
<reference evidence="6 7" key="1">
    <citation type="submission" date="2018-07" db="EMBL/GenBank/DDBJ databases">
        <title>Identification of spontaneous genetic mutation associated with occurrence of a yellow conidial color mutant of Aspergillus flavus.</title>
        <authorList>
            <person name="Chang P.-K."/>
            <person name="Mack B.M."/>
            <person name="Scharfenstein L."/>
            <person name="Gilbert M.K."/>
        </authorList>
    </citation>
    <scope>NUCLEOTIDE SEQUENCE [LARGE SCALE GENOMIC DNA]</scope>
    <source>
        <strain evidence="6 7">CA14</strain>
    </source>
</reference>
<evidence type="ECO:0000256" key="4">
    <source>
        <dbReference type="ARBA" id="ARBA00023136"/>
    </source>
</evidence>
<dbReference type="SUPFAM" id="SSF103473">
    <property type="entry name" value="MFS general substrate transporter"/>
    <property type="match status" value="1"/>
</dbReference>
<accession>A0AB74C5Y3</accession>
<comment type="subcellular location">
    <subcellularLocation>
        <location evidence="1">Membrane</location>
        <topology evidence="1">Multi-pass membrane protein</topology>
    </subcellularLocation>
</comment>
<dbReference type="EMBL" id="QQZZ01000105">
    <property type="protein sequence ID" value="RMZ42073.1"/>
    <property type="molecule type" value="Genomic_DNA"/>
</dbReference>
<evidence type="ECO:0000256" key="5">
    <source>
        <dbReference type="SAM" id="Phobius"/>
    </source>
</evidence>
<keyword evidence="4 5" id="KW-0472">Membrane</keyword>
<dbReference type="Pfam" id="PF07690">
    <property type="entry name" value="MFS_1"/>
    <property type="match status" value="1"/>
</dbReference>
<feature type="transmembrane region" description="Helical" evidence="5">
    <location>
        <begin position="95"/>
        <end position="113"/>
    </location>
</feature>
<keyword evidence="3 5" id="KW-1133">Transmembrane helix</keyword>
<dbReference type="PANTHER" id="PTHR23502">
    <property type="entry name" value="MAJOR FACILITATOR SUPERFAMILY"/>
    <property type="match status" value="1"/>
</dbReference>
<sequence length="528" mass="58275">MSHITSNPDEMVGKAEKSSWEASLPLEGVYPAVPTQQAEDMSSHPDNPRNWPIWKKNVQILMVAFHSMVATFMAAGIIPAFDSMAEEYGVTVPEASYLTSIQILVLGLTPFLWKPITCIYGRYHVSLVSVLGSLACNIGGARCTTYGAQMATRVLTAILISPPIGIGSGVITELCEPEERAQKLGWWTLMTTLGTPAGPFIMGFVAKHIGFEWIYWIYVMINFAQFLAYLLLGEETMYVAGDAGDGKGGPTSKFIPRRIDPRPLKPREFIESIFLYRYPRILIPTIAQCVVFCYANTAVIVEMPIAFGQKFHFDAQQIGLQYIAVVIGSLIGEQVSGPMSDWFMKALSKRRGYFRPADRLWLSYIGFATVIAGLLTWGFQLDNATSWNVTPCVGAAIASFGNQILTTILISFAVDCYKDQSTDIGVFVNFVRHVYGFIGPFYFPPMFKTLNLGGAAGVMCAIIGKSMTDGFNELYGNTMYELALIHLSKAQTEGRTSQMYKDACLEGKPVSIVGKMSNVKRFLIQFTG</sequence>
<feature type="transmembrane region" description="Helical" evidence="5">
    <location>
        <begin position="125"/>
        <end position="148"/>
    </location>
</feature>
<keyword evidence="2 5" id="KW-0812">Transmembrane</keyword>
<dbReference type="AlphaFoldDB" id="A0AB74C5Y3"/>
<feature type="transmembrane region" description="Helical" evidence="5">
    <location>
        <begin position="58"/>
        <end position="80"/>
    </location>
</feature>
<feature type="transmembrane region" description="Helical" evidence="5">
    <location>
        <begin position="360"/>
        <end position="381"/>
    </location>
</feature>
<evidence type="ECO:0000256" key="3">
    <source>
        <dbReference type="ARBA" id="ARBA00022989"/>
    </source>
</evidence>
<dbReference type="InterPro" id="IPR011701">
    <property type="entry name" value="MFS"/>
</dbReference>
<dbReference type="GO" id="GO:0005886">
    <property type="term" value="C:plasma membrane"/>
    <property type="evidence" value="ECO:0007669"/>
    <property type="project" value="TreeGrafter"/>
</dbReference>
<evidence type="ECO:0000256" key="1">
    <source>
        <dbReference type="ARBA" id="ARBA00004141"/>
    </source>
</evidence>
<feature type="transmembrane region" description="Helical" evidence="5">
    <location>
        <begin position="393"/>
        <end position="414"/>
    </location>
</feature>
<comment type="caution">
    <text evidence="6">The sequence shown here is derived from an EMBL/GenBank/DDBJ whole genome shotgun (WGS) entry which is preliminary data.</text>
</comment>
<feature type="transmembrane region" description="Helical" evidence="5">
    <location>
        <begin position="154"/>
        <end position="172"/>
    </location>
</feature>
<gene>
    <name evidence="6" type="ORF">CA14_010528</name>
</gene>
<evidence type="ECO:0000256" key="2">
    <source>
        <dbReference type="ARBA" id="ARBA00022692"/>
    </source>
</evidence>
<feature type="transmembrane region" description="Helical" evidence="5">
    <location>
        <begin position="213"/>
        <end position="232"/>
    </location>
</feature>
<organism evidence="6 7">
    <name type="scientific">Aspergillus flavus</name>
    <dbReference type="NCBI Taxonomy" id="5059"/>
    <lineage>
        <taxon>Eukaryota</taxon>
        <taxon>Fungi</taxon>
        <taxon>Dikarya</taxon>
        <taxon>Ascomycota</taxon>
        <taxon>Pezizomycotina</taxon>
        <taxon>Eurotiomycetes</taxon>
        <taxon>Eurotiomycetidae</taxon>
        <taxon>Eurotiales</taxon>
        <taxon>Aspergillaceae</taxon>
        <taxon>Aspergillus</taxon>
        <taxon>Aspergillus subgen. Circumdati</taxon>
    </lineage>
</organism>
<dbReference type="Proteomes" id="UP000275480">
    <property type="component" value="Unassembled WGS sequence"/>
</dbReference>
<dbReference type="GO" id="GO:0022857">
    <property type="term" value="F:transmembrane transporter activity"/>
    <property type="evidence" value="ECO:0007669"/>
    <property type="project" value="InterPro"/>
</dbReference>
<feature type="transmembrane region" description="Helical" evidence="5">
    <location>
        <begin position="319"/>
        <end position="339"/>
    </location>
</feature>
<feature type="transmembrane region" description="Helical" evidence="5">
    <location>
        <begin position="184"/>
        <end position="207"/>
    </location>
</feature>
<feature type="transmembrane region" description="Helical" evidence="5">
    <location>
        <begin position="281"/>
        <end position="307"/>
    </location>
</feature>
<evidence type="ECO:0000313" key="6">
    <source>
        <dbReference type="EMBL" id="RMZ42073.1"/>
    </source>
</evidence>
<proteinExistence type="predicted"/>
<protein>
    <submittedName>
        <fullName evidence="6">MFS multidrug transporter</fullName>
    </submittedName>
</protein>
<evidence type="ECO:0000313" key="7">
    <source>
        <dbReference type="Proteomes" id="UP000275480"/>
    </source>
</evidence>
<dbReference type="Gene3D" id="1.20.1250.20">
    <property type="entry name" value="MFS general substrate transporter like domains"/>
    <property type="match status" value="1"/>
</dbReference>